<dbReference type="GO" id="GO:0003677">
    <property type="term" value="F:DNA binding"/>
    <property type="evidence" value="ECO:0007669"/>
    <property type="project" value="UniProtKB-KW"/>
</dbReference>
<dbReference type="Gene3D" id="3.40.50.2300">
    <property type="match status" value="1"/>
</dbReference>
<dbReference type="PRINTS" id="PR00038">
    <property type="entry name" value="HTHLUXR"/>
</dbReference>
<dbReference type="CDD" id="cd17535">
    <property type="entry name" value="REC_NarL-like"/>
    <property type="match status" value="1"/>
</dbReference>
<dbReference type="Proteomes" id="UP000218267">
    <property type="component" value="Chromosome"/>
</dbReference>
<feature type="domain" description="HTH luxR-type" evidence="4">
    <location>
        <begin position="145"/>
        <end position="210"/>
    </location>
</feature>
<dbReference type="KEGG" id="mbas:ALGA_3353"/>
<evidence type="ECO:0000259" key="4">
    <source>
        <dbReference type="PROSITE" id="PS50043"/>
    </source>
</evidence>
<dbReference type="PROSITE" id="PS00622">
    <property type="entry name" value="HTH_LUXR_1"/>
    <property type="match status" value="1"/>
</dbReference>
<evidence type="ECO:0000259" key="5">
    <source>
        <dbReference type="PROSITE" id="PS50110"/>
    </source>
</evidence>
<dbReference type="PANTHER" id="PTHR43214">
    <property type="entry name" value="TWO-COMPONENT RESPONSE REGULATOR"/>
    <property type="match status" value="1"/>
</dbReference>
<accession>A0A1Y1CQX2</accession>
<reference evidence="6 7" key="1">
    <citation type="journal article" date="2018" name="Mar. Genomics">
        <title>Complete genome sequence of Marinifilaceae bacterium strain SPP2, isolated from the Antarctic marine sediment.</title>
        <authorList>
            <person name="Watanabe M."/>
            <person name="Kojima H."/>
            <person name="Fukui M."/>
        </authorList>
    </citation>
    <scope>NUCLEOTIDE SEQUENCE [LARGE SCALE GENOMIC DNA]</scope>
    <source>
        <strain evidence="6 7">SPP2</strain>
    </source>
</reference>
<gene>
    <name evidence="6" type="ORF">ALGA_3353</name>
</gene>
<proteinExistence type="predicted"/>
<dbReference type="InterPro" id="IPR016032">
    <property type="entry name" value="Sig_transdc_resp-reg_C-effctor"/>
</dbReference>
<dbReference type="PROSITE" id="PS50110">
    <property type="entry name" value="RESPONSE_REGULATORY"/>
    <property type="match status" value="1"/>
</dbReference>
<dbReference type="CDD" id="cd06170">
    <property type="entry name" value="LuxR_C_like"/>
    <property type="match status" value="1"/>
</dbReference>
<evidence type="ECO:0000313" key="7">
    <source>
        <dbReference type="Proteomes" id="UP000218267"/>
    </source>
</evidence>
<name>A0A1Y1CQX2_9BACT</name>
<dbReference type="SUPFAM" id="SSF46894">
    <property type="entry name" value="C-terminal effector domain of the bipartite response regulators"/>
    <property type="match status" value="1"/>
</dbReference>
<protein>
    <submittedName>
        <fullName evidence="6">DNA-binding response regulator</fullName>
    </submittedName>
</protein>
<evidence type="ECO:0000256" key="2">
    <source>
        <dbReference type="ARBA" id="ARBA00023125"/>
    </source>
</evidence>
<feature type="domain" description="Response regulatory" evidence="5">
    <location>
        <begin position="6"/>
        <end position="122"/>
    </location>
</feature>
<dbReference type="Pfam" id="PF00072">
    <property type="entry name" value="Response_reg"/>
    <property type="match status" value="1"/>
</dbReference>
<keyword evidence="1 3" id="KW-0597">Phosphoprotein</keyword>
<keyword evidence="2 6" id="KW-0238">DNA-binding</keyword>
<dbReference type="OrthoDB" id="9797341at2"/>
<dbReference type="PROSITE" id="PS50043">
    <property type="entry name" value="HTH_LUXR_2"/>
    <property type="match status" value="1"/>
</dbReference>
<dbReference type="EMBL" id="AP018042">
    <property type="protein sequence ID" value="BAX81651.1"/>
    <property type="molecule type" value="Genomic_DNA"/>
</dbReference>
<dbReference type="SMART" id="SM00448">
    <property type="entry name" value="REC"/>
    <property type="match status" value="1"/>
</dbReference>
<dbReference type="PANTHER" id="PTHR43214:SF43">
    <property type="entry name" value="TWO-COMPONENT RESPONSE REGULATOR"/>
    <property type="match status" value="1"/>
</dbReference>
<dbReference type="InterPro" id="IPR039420">
    <property type="entry name" value="WalR-like"/>
</dbReference>
<dbReference type="InterPro" id="IPR058245">
    <property type="entry name" value="NreC/VraR/RcsB-like_REC"/>
</dbReference>
<dbReference type="GO" id="GO:0000160">
    <property type="term" value="P:phosphorelay signal transduction system"/>
    <property type="evidence" value="ECO:0007669"/>
    <property type="project" value="InterPro"/>
</dbReference>
<evidence type="ECO:0000256" key="1">
    <source>
        <dbReference type="ARBA" id="ARBA00022553"/>
    </source>
</evidence>
<evidence type="ECO:0000313" key="6">
    <source>
        <dbReference type="EMBL" id="BAX81651.1"/>
    </source>
</evidence>
<dbReference type="InterPro" id="IPR001789">
    <property type="entry name" value="Sig_transdc_resp-reg_receiver"/>
</dbReference>
<dbReference type="RefSeq" id="WP_096431249.1">
    <property type="nucleotide sequence ID" value="NZ_AP018042.1"/>
</dbReference>
<organism evidence="6 7">
    <name type="scientific">Labilibaculum antarcticum</name>
    <dbReference type="NCBI Taxonomy" id="1717717"/>
    <lineage>
        <taxon>Bacteria</taxon>
        <taxon>Pseudomonadati</taxon>
        <taxon>Bacteroidota</taxon>
        <taxon>Bacteroidia</taxon>
        <taxon>Marinilabiliales</taxon>
        <taxon>Marinifilaceae</taxon>
        <taxon>Labilibaculum</taxon>
    </lineage>
</organism>
<dbReference type="AlphaFoldDB" id="A0A1Y1CQX2"/>
<keyword evidence="7" id="KW-1185">Reference proteome</keyword>
<dbReference type="GO" id="GO:0006355">
    <property type="term" value="P:regulation of DNA-templated transcription"/>
    <property type="evidence" value="ECO:0007669"/>
    <property type="project" value="InterPro"/>
</dbReference>
<feature type="modified residue" description="4-aspartylphosphate" evidence="3">
    <location>
        <position position="57"/>
    </location>
</feature>
<dbReference type="InterPro" id="IPR000792">
    <property type="entry name" value="Tscrpt_reg_LuxR_C"/>
</dbReference>
<reference evidence="7" key="2">
    <citation type="journal article" date="2020" name="Antonie Van Leeuwenhoek">
        <title>Labilibaculum antarcticum sp. nov., a novel facultative anaerobic, psychrotorelant bacterium isolated from marine sediment of Antarctica.</title>
        <authorList>
            <person name="Watanabe M."/>
            <person name="Kojima H."/>
            <person name="Fukui M."/>
        </authorList>
    </citation>
    <scope>NUCLEOTIDE SEQUENCE [LARGE SCALE GENOMIC DNA]</scope>
    <source>
        <strain evidence="7">SPP2</strain>
    </source>
</reference>
<evidence type="ECO:0000256" key="3">
    <source>
        <dbReference type="PROSITE-ProRule" id="PRU00169"/>
    </source>
</evidence>
<dbReference type="InterPro" id="IPR011006">
    <property type="entry name" value="CheY-like_superfamily"/>
</dbReference>
<dbReference type="SUPFAM" id="SSF52172">
    <property type="entry name" value="CheY-like"/>
    <property type="match status" value="1"/>
</dbReference>
<dbReference type="Pfam" id="PF00196">
    <property type="entry name" value="GerE"/>
    <property type="match status" value="1"/>
</dbReference>
<sequence length="214" mass="24433">MNESLKLALVDDHDLFREGLFFLLNNQNSKPEIKEASNGQELLDLLLNWQADLILMDIEMPVMNGIEASKEVIKKYPDTKIIALSMHANENYYSEMIDAGAKGFLLKNSSFEDVQQAIKAVMEGKNYFSPEILESIIANLNHKKNHLSKSDLTHREIEILYNICKGLSNQEIAEILFISKRTVDKHRENILLKTQSKNTAGLVIYAIKNHIFEV</sequence>
<dbReference type="SMART" id="SM00421">
    <property type="entry name" value="HTH_LUXR"/>
    <property type="match status" value="1"/>
</dbReference>